<keyword evidence="3 5" id="KW-0067">ATP-binding</keyword>
<dbReference type="InterPro" id="IPR003439">
    <property type="entry name" value="ABC_transporter-like_ATP-bd"/>
</dbReference>
<gene>
    <name evidence="5" type="ORF">SAMN02745163_00462</name>
</gene>
<dbReference type="InterPro" id="IPR015854">
    <property type="entry name" value="ABC_transpr_LolD-like"/>
</dbReference>
<organism evidence="5 6">
    <name type="scientific">Clostridium cavendishii DSM 21758</name>
    <dbReference type="NCBI Taxonomy" id="1121302"/>
    <lineage>
        <taxon>Bacteria</taxon>
        <taxon>Bacillati</taxon>
        <taxon>Bacillota</taxon>
        <taxon>Clostridia</taxon>
        <taxon>Eubacteriales</taxon>
        <taxon>Clostridiaceae</taxon>
        <taxon>Clostridium</taxon>
    </lineage>
</organism>
<dbReference type="SUPFAM" id="SSF52540">
    <property type="entry name" value="P-loop containing nucleoside triphosphate hydrolases"/>
    <property type="match status" value="1"/>
</dbReference>
<dbReference type="Proteomes" id="UP000184310">
    <property type="component" value="Unassembled WGS sequence"/>
</dbReference>
<dbReference type="InterPro" id="IPR017871">
    <property type="entry name" value="ABC_transporter-like_CS"/>
</dbReference>
<evidence type="ECO:0000256" key="2">
    <source>
        <dbReference type="ARBA" id="ARBA00022741"/>
    </source>
</evidence>
<dbReference type="SMART" id="SM00382">
    <property type="entry name" value="AAA"/>
    <property type="match status" value="1"/>
</dbReference>
<proteinExistence type="predicted"/>
<dbReference type="InterPro" id="IPR017911">
    <property type="entry name" value="MacB-like_ATP-bd"/>
</dbReference>
<dbReference type="GO" id="GO:0022857">
    <property type="term" value="F:transmembrane transporter activity"/>
    <property type="evidence" value="ECO:0007669"/>
    <property type="project" value="TreeGrafter"/>
</dbReference>
<dbReference type="InterPro" id="IPR027417">
    <property type="entry name" value="P-loop_NTPase"/>
</dbReference>
<name>A0A1M6CGP0_9CLOT</name>
<dbReference type="GO" id="GO:0016887">
    <property type="term" value="F:ATP hydrolysis activity"/>
    <property type="evidence" value="ECO:0007669"/>
    <property type="project" value="InterPro"/>
</dbReference>
<keyword evidence="2" id="KW-0547">Nucleotide-binding</keyword>
<dbReference type="PROSITE" id="PS00211">
    <property type="entry name" value="ABC_TRANSPORTER_1"/>
    <property type="match status" value="1"/>
</dbReference>
<dbReference type="GO" id="GO:0005524">
    <property type="term" value="F:ATP binding"/>
    <property type="evidence" value="ECO:0007669"/>
    <property type="project" value="UniProtKB-KW"/>
</dbReference>
<keyword evidence="6" id="KW-1185">Reference proteome</keyword>
<protein>
    <submittedName>
        <fullName evidence="5">Putative ABC transport system ATP-binding protein</fullName>
    </submittedName>
</protein>
<reference evidence="5 6" key="1">
    <citation type="submission" date="2016-11" db="EMBL/GenBank/DDBJ databases">
        <authorList>
            <person name="Jaros S."/>
            <person name="Januszkiewicz K."/>
            <person name="Wedrychowicz H."/>
        </authorList>
    </citation>
    <scope>NUCLEOTIDE SEQUENCE [LARGE SCALE GENOMIC DNA]</scope>
    <source>
        <strain evidence="5 6">DSM 21758</strain>
    </source>
</reference>
<dbReference type="STRING" id="1121302.SAMN02745163_00462"/>
<dbReference type="OrthoDB" id="9791546at2"/>
<sequence length="228" mass="25182">MFSIRNLSKEFKQGNQIQKVLKGIDLEVNKGDLITIMGPSGGGKSTLLYSLALLSEPTSGEIFFQNKKVDFQNEKTLEGLRRNNIGLIFQNPNLISSLTPVENLVIVMNSKEGHKEKVRKAEELLKMVGLSDKKKASISSLSGGEAQRVAIVRALVNKPSILLCDEPTGALDSENGSNVINILLNIREETQCALVIVTHDENIGRLGERRLYLRDGVIDEIKRDSKVI</sequence>
<feature type="domain" description="ABC transporter" evidence="4">
    <location>
        <begin position="2"/>
        <end position="228"/>
    </location>
</feature>
<dbReference type="PANTHER" id="PTHR24220">
    <property type="entry name" value="IMPORT ATP-BINDING PROTEIN"/>
    <property type="match status" value="1"/>
</dbReference>
<keyword evidence="1" id="KW-0813">Transport</keyword>
<dbReference type="Gene3D" id="3.40.50.300">
    <property type="entry name" value="P-loop containing nucleotide triphosphate hydrolases"/>
    <property type="match status" value="1"/>
</dbReference>
<dbReference type="GO" id="GO:0005886">
    <property type="term" value="C:plasma membrane"/>
    <property type="evidence" value="ECO:0007669"/>
    <property type="project" value="TreeGrafter"/>
</dbReference>
<dbReference type="PROSITE" id="PS50893">
    <property type="entry name" value="ABC_TRANSPORTER_2"/>
    <property type="match status" value="1"/>
</dbReference>
<dbReference type="RefSeq" id="WP_072984889.1">
    <property type="nucleotide sequence ID" value="NZ_FQZB01000004.1"/>
</dbReference>
<dbReference type="CDD" id="cd03255">
    <property type="entry name" value="ABC_MJ0796_LolCDE_FtsE"/>
    <property type="match status" value="1"/>
</dbReference>
<accession>A0A1M6CGP0</accession>
<evidence type="ECO:0000256" key="1">
    <source>
        <dbReference type="ARBA" id="ARBA00022448"/>
    </source>
</evidence>
<dbReference type="InterPro" id="IPR003593">
    <property type="entry name" value="AAA+_ATPase"/>
</dbReference>
<evidence type="ECO:0000313" key="5">
    <source>
        <dbReference type="EMBL" id="SHI60182.1"/>
    </source>
</evidence>
<dbReference type="Pfam" id="PF00005">
    <property type="entry name" value="ABC_tran"/>
    <property type="match status" value="1"/>
</dbReference>
<evidence type="ECO:0000256" key="3">
    <source>
        <dbReference type="ARBA" id="ARBA00022840"/>
    </source>
</evidence>
<dbReference type="AlphaFoldDB" id="A0A1M6CGP0"/>
<evidence type="ECO:0000313" key="6">
    <source>
        <dbReference type="Proteomes" id="UP000184310"/>
    </source>
</evidence>
<evidence type="ECO:0000259" key="4">
    <source>
        <dbReference type="PROSITE" id="PS50893"/>
    </source>
</evidence>
<dbReference type="EMBL" id="FQZB01000004">
    <property type="protein sequence ID" value="SHI60182.1"/>
    <property type="molecule type" value="Genomic_DNA"/>
</dbReference>